<dbReference type="InterPro" id="IPR017871">
    <property type="entry name" value="ABC_transporter-like_CS"/>
</dbReference>
<dbReference type="EMBL" id="MXAV01000035">
    <property type="protein sequence ID" value="PKY10476.1"/>
    <property type="molecule type" value="Genomic_DNA"/>
</dbReference>
<keyword evidence="2" id="KW-0067">ATP-binding</keyword>
<dbReference type="SUPFAM" id="SSF52540">
    <property type="entry name" value="P-loop containing nucleoside triphosphate hydrolases"/>
    <property type="match status" value="1"/>
</dbReference>
<proteinExistence type="predicted"/>
<evidence type="ECO:0000313" key="5">
    <source>
        <dbReference type="EMBL" id="PKY10476.1"/>
    </source>
</evidence>
<protein>
    <submittedName>
        <fullName evidence="5">AAA family ATPase</fullName>
    </submittedName>
</protein>
<dbReference type="Proteomes" id="UP000234329">
    <property type="component" value="Unassembled WGS sequence"/>
</dbReference>
<keyword evidence="1" id="KW-0547">Nucleotide-binding</keyword>
<organism evidence="5 6">
    <name type="scientific">Acidithiobacillus marinus</name>
    <dbReference type="NCBI Taxonomy" id="187490"/>
    <lineage>
        <taxon>Bacteria</taxon>
        <taxon>Pseudomonadati</taxon>
        <taxon>Pseudomonadota</taxon>
        <taxon>Acidithiobacillia</taxon>
        <taxon>Acidithiobacillales</taxon>
        <taxon>Acidithiobacillaceae</taxon>
        <taxon>Acidithiobacillus</taxon>
    </lineage>
</organism>
<feature type="region of interest" description="Disordered" evidence="4">
    <location>
        <begin position="578"/>
        <end position="598"/>
    </location>
</feature>
<evidence type="ECO:0000256" key="2">
    <source>
        <dbReference type="ARBA" id="ARBA00022840"/>
    </source>
</evidence>
<dbReference type="OrthoDB" id="9795565at2"/>
<gene>
    <name evidence="5" type="ORF">B1757_09290</name>
</gene>
<dbReference type="InParanoid" id="A0A2I1DKV0"/>
<evidence type="ECO:0000256" key="4">
    <source>
        <dbReference type="SAM" id="MobiDB-lite"/>
    </source>
</evidence>
<reference evidence="5 6" key="1">
    <citation type="submission" date="2017-03" db="EMBL/GenBank/DDBJ databases">
        <title>Draft genime sequence of the acidophilic sulfur-oxidizing bacterium Acidithiobacillus sp. SH, isolated from seawater.</title>
        <authorList>
            <person name="Sharmin S."/>
            <person name="Tokuhisa M."/>
            <person name="Kanao T."/>
            <person name="Kamimura K."/>
        </authorList>
    </citation>
    <scope>NUCLEOTIDE SEQUENCE [LARGE SCALE GENOMIC DNA]</scope>
    <source>
        <strain evidence="5 6">SH</strain>
    </source>
</reference>
<dbReference type="GO" id="GO:0016887">
    <property type="term" value="F:ATP hydrolysis activity"/>
    <property type="evidence" value="ECO:0007669"/>
    <property type="project" value="InterPro"/>
</dbReference>
<dbReference type="GO" id="GO:0005524">
    <property type="term" value="F:ATP binding"/>
    <property type="evidence" value="ECO:0007669"/>
    <property type="project" value="UniProtKB-KW"/>
</dbReference>
<evidence type="ECO:0000313" key="6">
    <source>
        <dbReference type="Proteomes" id="UP000234329"/>
    </source>
</evidence>
<dbReference type="PROSITE" id="PS00211">
    <property type="entry name" value="ABC_TRANSPORTER_1"/>
    <property type="match status" value="1"/>
</dbReference>
<accession>A0A2I1DKV0</accession>
<evidence type="ECO:0000256" key="1">
    <source>
        <dbReference type="ARBA" id="ARBA00022741"/>
    </source>
</evidence>
<dbReference type="InterPro" id="IPR027417">
    <property type="entry name" value="P-loop_NTPase"/>
</dbReference>
<feature type="compositionally biased region" description="Basic and acidic residues" evidence="4">
    <location>
        <begin position="580"/>
        <end position="598"/>
    </location>
</feature>
<sequence>MNIEIQNCNNIDSTIITLTENKLNIKFAPNGTGKSTIARALLLGAKGDQDLLNELMPFKLRKENPDKKQPKVMGIEVLNNIMCFNEEYVSQFVFKPNELISNSFDIFIRTDAYKQREHEIEGLVSNIKQLFSGNQELEALINTLKEMGNAFKLSKTGLDKKSTGMKGLSVGNKIEHVPAGLESYTPFIQSQNSVSWIEWQTKGCDFTDLSENCPFCTSPAADKKDQIKKVGEEYDKNTIKNLIAIIDVIKKLGEYFSDETRERLTTITTLKEGLKKEHEDALTTVKKQIDNFTEKVEKLKTLSAFQFKDGEKVGEKLSAYKLDLQFFSELNSNKMLEAIAPINDSIDEVIKQAGQLQGKINQQRSEMKKTIERHQNDINEFLSYAGYRYAVEIAGDGELAQLKLCHIDHEEYLSGGNQHLSFGERNAFAIVLFMYECLSKKPDLIILDDPISSFDKNKKYAILQMLFRREADSCFKNKTVLMLTHDVEPIIDTVKSLAQKFSNQTSASFLKLTDGQISECVIGKDDIQTFSQICKNSLSSEKDDIVKLIYLRRHFEIADNKSDAYQVLSNLFHKGNGKARGVDTREQKDAEGNHPEMEQDKFDNGCAEILNNLTGFSYSLLLSRVVDPNALMSLYNAAKNGYEKLQIFRLLGLDVHNSVIQKFINETYHIENEFISQLDPAKFDTIPEYVVFECDRLLKTQ</sequence>
<dbReference type="Gene3D" id="3.40.50.300">
    <property type="entry name" value="P-loop containing nucleotide triphosphate hydrolases"/>
    <property type="match status" value="2"/>
</dbReference>
<keyword evidence="3" id="KW-0175">Coiled coil</keyword>
<keyword evidence="6" id="KW-1185">Reference proteome</keyword>
<name>A0A2I1DKV0_9PROT</name>
<evidence type="ECO:0000256" key="3">
    <source>
        <dbReference type="SAM" id="Coils"/>
    </source>
</evidence>
<comment type="caution">
    <text evidence="5">The sequence shown here is derived from an EMBL/GenBank/DDBJ whole genome shotgun (WGS) entry which is preliminary data.</text>
</comment>
<dbReference type="AlphaFoldDB" id="A0A2I1DKV0"/>
<feature type="coiled-coil region" evidence="3">
    <location>
        <begin position="275"/>
        <end position="302"/>
    </location>
</feature>
<dbReference type="RefSeq" id="WP_101538054.1">
    <property type="nucleotide sequence ID" value="NZ_MXAV01000035.1"/>
</dbReference>